<dbReference type="AlphaFoldDB" id="A0AAV2P4Y1"/>
<accession>A0AAV2P4Y1</accession>
<evidence type="ECO:0000313" key="1">
    <source>
        <dbReference type="EMBL" id="CAL1686683.1"/>
    </source>
</evidence>
<dbReference type="Proteomes" id="UP001497644">
    <property type="component" value="Chromosome 7"/>
</dbReference>
<gene>
    <name evidence="1" type="ORF">LPLAT_LOCUS12027</name>
</gene>
<keyword evidence="2" id="KW-1185">Reference proteome</keyword>
<name>A0AAV2P4Y1_9HYME</name>
<proteinExistence type="predicted"/>
<protein>
    <submittedName>
        <fullName evidence="1">Uncharacterized protein</fullName>
    </submittedName>
</protein>
<organism evidence="1 2">
    <name type="scientific">Lasius platythorax</name>
    <dbReference type="NCBI Taxonomy" id="488582"/>
    <lineage>
        <taxon>Eukaryota</taxon>
        <taxon>Metazoa</taxon>
        <taxon>Ecdysozoa</taxon>
        <taxon>Arthropoda</taxon>
        <taxon>Hexapoda</taxon>
        <taxon>Insecta</taxon>
        <taxon>Pterygota</taxon>
        <taxon>Neoptera</taxon>
        <taxon>Endopterygota</taxon>
        <taxon>Hymenoptera</taxon>
        <taxon>Apocrita</taxon>
        <taxon>Aculeata</taxon>
        <taxon>Formicoidea</taxon>
        <taxon>Formicidae</taxon>
        <taxon>Formicinae</taxon>
        <taxon>Lasius</taxon>
        <taxon>Lasius</taxon>
    </lineage>
</organism>
<evidence type="ECO:0000313" key="2">
    <source>
        <dbReference type="Proteomes" id="UP001497644"/>
    </source>
</evidence>
<sequence length="74" mass="8555">MECCNKDTLPCIATIVPQVITSVVRYFTGWSLLSRLPATIPRATMPNRNSDDMKPREVLYEHNLEKSTYKYSFI</sequence>
<reference evidence="1" key="1">
    <citation type="submission" date="2024-04" db="EMBL/GenBank/DDBJ databases">
        <authorList>
            <consortium name="Molecular Ecology Group"/>
        </authorList>
    </citation>
    <scope>NUCLEOTIDE SEQUENCE</scope>
</reference>
<dbReference type="EMBL" id="OZ034830">
    <property type="protein sequence ID" value="CAL1686683.1"/>
    <property type="molecule type" value="Genomic_DNA"/>
</dbReference>